<keyword evidence="1" id="KW-0812">Transmembrane</keyword>
<dbReference type="SUPFAM" id="SSF56672">
    <property type="entry name" value="DNA/RNA polymerases"/>
    <property type="match status" value="1"/>
</dbReference>
<feature type="transmembrane region" description="Helical" evidence="1">
    <location>
        <begin position="15"/>
        <end position="34"/>
    </location>
</feature>
<name>A0A1S4CTB2_TOBAC</name>
<dbReference type="STRING" id="4097.A0A1S4CTB2"/>
<dbReference type="OrthoDB" id="1298460at2759"/>
<organism evidence="3">
    <name type="scientific">Nicotiana tabacum</name>
    <name type="common">Common tobacco</name>
    <dbReference type="NCBI Taxonomy" id="4097"/>
    <lineage>
        <taxon>Eukaryota</taxon>
        <taxon>Viridiplantae</taxon>
        <taxon>Streptophyta</taxon>
        <taxon>Embryophyta</taxon>
        <taxon>Tracheophyta</taxon>
        <taxon>Spermatophyta</taxon>
        <taxon>Magnoliopsida</taxon>
        <taxon>eudicotyledons</taxon>
        <taxon>Gunneridae</taxon>
        <taxon>Pentapetalae</taxon>
        <taxon>asterids</taxon>
        <taxon>lamiids</taxon>
        <taxon>Solanales</taxon>
        <taxon>Solanaceae</taxon>
        <taxon>Nicotianoideae</taxon>
        <taxon>Nicotianeae</taxon>
        <taxon>Nicotiana</taxon>
    </lineage>
</organism>
<keyword evidence="1" id="KW-1133">Transmembrane helix</keyword>
<evidence type="ECO:0000313" key="3">
    <source>
        <dbReference type="RefSeq" id="XP_016504351.1"/>
    </source>
</evidence>
<proteinExistence type="predicted"/>
<evidence type="ECO:0000256" key="1">
    <source>
        <dbReference type="SAM" id="Phobius"/>
    </source>
</evidence>
<dbReference type="RefSeq" id="XP_016504351.1">
    <property type="nucleotide sequence ID" value="XM_016648865.1"/>
</dbReference>
<dbReference type="InterPro" id="IPR013103">
    <property type="entry name" value="RVT_2"/>
</dbReference>
<dbReference type="KEGG" id="nta:107822338"/>
<dbReference type="PaxDb" id="4097-A0A1S4CTB2"/>
<dbReference type="PANTHER" id="PTHR11439">
    <property type="entry name" value="GAG-POL-RELATED RETROTRANSPOSON"/>
    <property type="match status" value="1"/>
</dbReference>
<feature type="domain" description="Reverse transcriptase Ty1/copia-type" evidence="2">
    <location>
        <begin position="41"/>
        <end position="120"/>
    </location>
</feature>
<sequence length="250" mass="28321">MVSNKLPELGLRDLVYFYFILVSNAVDLILPYSLSMMQKELLLLYVGDIIVTGSNSRQIGEVAQKLGHEFAMKGLGSLSYFLGIEVSYFPRGIHLNKSKYANDLFRKVDMTNVKIVHTPLAQKHGLQEAAGKVVDPSAYKSIVERLQYLTLTRADITHVVNLASQFMQNPNSMHLQEVKRILRYVKGTINHRLRIISQSSFRLHGFSNADWTRCTITRRYTTGYGIYLGANCVSWSSRKQNIVVRSSAEA</sequence>
<keyword evidence="1" id="KW-0472">Membrane</keyword>
<protein>
    <submittedName>
        <fullName evidence="3">Uncharacterized mitochondrial protein AtMg00810-like</fullName>
    </submittedName>
</protein>
<dbReference type="InterPro" id="IPR043502">
    <property type="entry name" value="DNA/RNA_pol_sf"/>
</dbReference>
<accession>A0A1S4CTB2</accession>
<reference evidence="3" key="1">
    <citation type="submission" date="2025-08" db="UniProtKB">
        <authorList>
            <consortium name="RefSeq"/>
        </authorList>
    </citation>
    <scope>IDENTIFICATION</scope>
</reference>
<dbReference type="AlphaFoldDB" id="A0A1S4CTB2"/>
<dbReference type="Pfam" id="PF07727">
    <property type="entry name" value="RVT_2"/>
    <property type="match status" value="1"/>
</dbReference>
<dbReference type="OMA" id="ASFHRMI"/>
<gene>
    <name evidence="3" type="primary">LOC107822338</name>
</gene>
<dbReference type="PANTHER" id="PTHR11439:SF455">
    <property type="entry name" value="RLK (RECEPTOR-LIKE PROTEIN KINASE) 8, PUTATIVE-RELATED"/>
    <property type="match status" value="1"/>
</dbReference>
<dbReference type="CDD" id="cd09272">
    <property type="entry name" value="RNase_HI_RT_Ty1"/>
    <property type="match status" value="1"/>
</dbReference>
<evidence type="ECO:0000259" key="2">
    <source>
        <dbReference type="Pfam" id="PF07727"/>
    </source>
</evidence>